<dbReference type="InterPro" id="IPR011991">
    <property type="entry name" value="ArsR-like_HTH"/>
</dbReference>
<reference evidence="5 6" key="1">
    <citation type="submission" date="2018-10" db="EMBL/GenBank/DDBJ databases">
        <title>Genomic Encyclopedia of Type Strains, Phase IV (KMG-IV): sequencing the most valuable type-strain genomes for metagenomic binning, comparative biology and taxonomic classification.</title>
        <authorList>
            <person name="Goeker M."/>
        </authorList>
    </citation>
    <scope>NUCLEOTIDE SEQUENCE [LARGE SCALE GENOMIC DNA]</scope>
    <source>
        <strain evidence="5 6">DSM 3303</strain>
    </source>
</reference>
<dbReference type="Gene3D" id="1.10.10.10">
    <property type="entry name" value="Winged helix-like DNA-binding domain superfamily/Winged helix DNA-binding domain"/>
    <property type="match status" value="1"/>
</dbReference>
<feature type="domain" description="HTH arsR-type" evidence="4">
    <location>
        <begin position="1"/>
        <end position="95"/>
    </location>
</feature>
<dbReference type="PRINTS" id="PR00778">
    <property type="entry name" value="HTHARSR"/>
</dbReference>
<dbReference type="InterPro" id="IPR051011">
    <property type="entry name" value="Metal_resp_trans_reg"/>
</dbReference>
<dbReference type="PANTHER" id="PTHR43132">
    <property type="entry name" value="ARSENICAL RESISTANCE OPERON REPRESSOR ARSR-RELATED"/>
    <property type="match status" value="1"/>
</dbReference>
<dbReference type="SUPFAM" id="SSF46785">
    <property type="entry name" value="Winged helix' DNA-binding domain"/>
    <property type="match status" value="1"/>
</dbReference>
<dbReference type="PROSITE" id="PS50987">
    <property type="entry name" value="HTH_ARSR_2"/>
    <property type="match status" value="1"/>
</dbReference>
<organism evidence="5 6">
    <name type="scientific">Vogesella indigofera</name>
    <name type="common">Pseudomonas indigofera</name>
    <dbReference type="NCBI Taxonomy" id="45465"/>
    <lineage>
        <taxon>Bacteria</taxon>
        <taxon>Pseudomonadati</taxon>
        <taxon>Pseudomonadota</taxon>
        <taxon>Betaproteobacteria</taxon>
        <taxon>Neisseriales</taxon>
        <taxon>Chromobacteriaceae</taxon>
        <taxon>Vogesella</taxon>
    </lineage>
</organism>
<dbReference type="RefSeq" id="WP_120810463.1">
    <property type="nucleotide sequence ID" value="NZ_RBID01000014.1"/>
</dbReference>
<dbReference type="AlphaFoldDB" id="A0A495BCT3"/>
<evidence type="ECO:0000256" key="2">
    <source>
        <dbReference type="ARBA" id="ARBA00023125"/>
    </source>
</evidence>
<dbReference type="EMBL" id="RBID01000014">
    <property type="protein sequence ID" value="RKQ58796.1"/>
    <property type="molecule type" value="Genomic_DNA"/>
</dbReference>
<dbReference type="InterPro" id="IPR001845">
    <property type="entry name" value="HTH_ArsR_DNA-bd_dom"/>
</dbReference>
<gene>
    <name evidence="5" type="ORF">C8E02_1768</name>
</gene>
<dbReference type="GO" id="GO:0003677">
    <property type="term" value="F:DNA binding"/>
    <property type="evidence" value="ECO:0007669"/>
    <property type="project" value="UniProtKB-KW"/>
</dbReference>
<sequence>METKSAVKMLAALAQETRLAVFRQLVEAGPAGRAAGELAEVLGCAPATLSFHLKELSNAALIEGRQDGRFVIYAANFASMNALLAFMTENCCRASSADGCAC</sequence>
<evidence type="ECO:0000313" key="5">
    <source>
        <dbReference type="EMBL" id="RKQ58796.1"/>
    </source>
</evidence>
<proteinExistence type="predicted"/>
<dbReference type="Pfam" id="PF12840">
    <property type="entry name" value="HTH_20"/>
    <property type="match status" value="1"/>
</dbReference>
<dbReference type="PANTHER" id="PTHR43132:SF2">
    <property type="entry name" value="ARSENICAL RESISTANCE OPERON REPRESSOR ARSR-RELATED"/>
    <property type="match status" value="1"/>
</dbReference>
<name>A0A495BCT3_VOGIN</name>
<dbReference type="GO" id="GO:0003700">
    <property type="term" value="F:DNA-binding transcription factor activity"/>
    <property type="evidence" value="ECO:0007669"/>
    <property type="project" value="InterPro"/>
</dbReference>
<dbReference type="Proteomes" id="UP000279384">
    <property type="component" value="Unassembled WGS sequence"/>
</dbReference>
<dbReference type="SMART" id="SM00418">
    <property type="entry name" value="HTH_ARSR"/>
    <property type="match status" value="1"/>
</dbReference>
<evidence type="ECO:0000256" key="1">
    <source>
        <dbReference type="ARBA" id="ARBA00023015"/>
    </source>
</evidence>
<protein>
    <submittedName>
        <fullName evidence="5">ArsR family transcriptional regulator</fullName>
    </submittedName>
</protein>
<dbReference type="CDD" id="cd00090">
    <property type="entry name" value="HTH_ARSR"/>
    <property type="match status" value="1"/>
</dbReference>
<dbReference type="InterPro" id="IPR036388">
    <property type="entry name" value="WH-like_DNA-bd_sf"/>
</dbReference>
<dbReference type="NCBIfam" id="NF033788">
    <property type="entry name" value="HTH_metalloreg"/>
    <property type="match status" value="1"/>
</dbReference>
<evidence type="ECO:0000259" key="4">
    <source>
        <dbReference type="PROSITE" id="PS50987"/>
    </source>
</evidence>
<keyword evidence="1" id="KW-0805">Transcription regulation</keyword>
<evidence type="ECO:0000313" key="6">
    <source>
        <dbReference type="Proteomes" id="UP000279384"/>
    </source>
</evidence>
<dbReference type="InterPro" id="IPR036390">
    <property type="entry name" value="WH_DNA-bd_sf"/>
</dbReference>
<keyword evidence="2" id="KW-0238">DNA-binding</keyword>
<comment type="caution">
    <text evidence="5">The sequence shown here is derived from an EMBL/GenBank/DDBJ whole genome shotgun (WGS) entry which is preliminary data.</text>
</comment>
<evidence type="ECO:0000256" key="3">
    <source>
        <dbReference type="ARBA" id="ARBA00023163"/>
    </source>
</evidence>
<keyword evidence="3" id="KW-0804">Transcription</keyword>
<accession>A0A495BCT3</accession>